<comment type="caution">
    <text evidence="10">The sequence shown here is derived from an EMBL/GenBank/DDBJ whole genome shotgun (WGS) entry which is preliminary data.</text>
</comment>
<keyword evidence="7" id="KW-1278">Translocase</keyword>
<evidence type="ECO:0000256" key="4">
    <source>
        <dbReference type="ARBA" id="ARBA00022475"/>
    </source>
</evidence>
<dbReference type="InterPro" id="IPR027417">
    <property type="entry name" value="P-loop_NTPase"/>
</dbReference>
<dbReference type="SMART" id="SM00382">
    <property type="entry name" value="AAA"/>
    <property type="match status" value="1"/>
</dbReference>
<dbReference type="EMBL" id="BAAACX010000009">
    <property type="protein sequence ID" value="GAA0390852.1"/>
    <property type="molecule type" value="Genomic_DNA"/>
</dbReference>
<evidence type="ECO:0000313" key="11">
    <source>
        <dbReference type="Proteomes" id="UP001500340"/>
    </source>
</evidence>
<evidence type="ECO:0000313" key="10">
    <source>
        <dbReference type="EMBL" id="GAA0390852.1"/>
    </source>
</evidence>
<dbReference type="PANTHER" id="PTHR43553">
    <property type="entry name" value="HEAVY METAL TRANSPORTER"/>
    <property type="match status" value="1"/>
</dbReference>
<keyword evidence="6" id="KW-0067">ATP-binding</keyword>
<feature type="domain" description="ABC transporter" evidence="9">
    <location>
        <begin position="3"/>
        <end position="244"/>
    </location>
</feature>
<protein>
    <submittedName>
        <fullName evidence="10">Energy-coupling factor transporter ATPase</fullName>
    </submittedName>
</protein>
<keyword evidence="8" id="KW-0472">Membrane</keyword>
<dbReference type="InterPro" id="IPR003439">
    <property type="entry name" value="ABC_transporter-like_ATP-bd"/>
</dbReference>
<dbReference type="InterPro" id="IPR050095">
    <property type="entry name" value="ECF_ABC_transporter_ATP-bd"/>
</dbReference>
<dbReference type="CDD" id="cd03225">
    <property type="entry name" value="ABC_cobalt_CbiO_domain1"/>
    <property type="match status" value="1"/>
</dbReference>
<dbReference type="Pfam" id="PF00005">
    <property type="entry name" value="ABC_tran"/>
    <property type="match status" value="1"/>
</dbReference>
<dbReference type="SUPFAM" id="SSF52540">
    <property type="entry name" value="P-loop containing nucleoside triphosphate hydrolases"/>
    <property type="match status" value="1"/>
</dbReference>
<evidence type="ECO:0000259" key="9">
    <source>
        <dbReference type="PROSITE" id="PS50893"/>
    </source>
</evidence>
<keyword evidence="11" id="KW-1185">Reference proteome</keyword>
<evidence type="ECO:0000256" key="6">
    <source>
        <dbReference type="ARBA" id="ARBA00022840"/>
    </source>
</evidence>
<gene>
    <name evidence="10" type="ORF">GCM10008933_22230</name>
</gene>
<dbReference type="InterPro" id="IPR017871">
    <property type="entry name" value="ABC_transporter-like_CS"/>
</dbReference>
<comment type="similarity">
    <text evidence="2">Belongs to the ABC transporter superfamily.</text>
</comment>
<proteinExistence type="inferred from homology"/>
<evidence type="ECO:0000256" key="5">
    <source>
        <dbReference type="ARBA" id="ARBA00022741"/>
    </source>
</evidence>
<dbReference type="InterPro" id="IPR003593">
    <property type="entry name" value="AAA+_ATPase"/>
</dbReference>
<evidence type="ECO:0000256" key="3">
    <source>
        <dbReference type="ARBA" id="ARBA00022448"/>
    </source>
</evidence>
<dbReference type="RefSeq" id="WP_343860978.1">
    <property type="nucleotide sequence ID" value="NZ_BAAACX010000009.1"/>
</dbReference>
<dbReference type="PANTHER" id="PTHR43553:SF27">
    <property type="entry name" value="ENERGY-COUPLING FACTOR TRANSPORTER ATP-BINDING PROTEIN ECFA2"/>
    <property type="match status" value="1"/>
</dbReference>
<comment type="subcellular location">
    <subcellularLocation>
        <location evidence="1">Cell membrane</location>
        <topology evidence="1">Peripheral membrane protein</topology>
    </subcellularLocation>
</comment>
<accession>A0ABN0YCF9</accession>
<dbReference type="PROSITE" id="PS00211">
    <property type="entry name" value="ABC_TRANSPORTER_1"/>
    <property type="match status" value="1"/>
</dbReference>
<dbReference type="InterPro" id="IPR015856">
    <property type="entry name" value="ABC_transpr_CbiO/EcfA_su"/>
</dbReference>
<keyword evidence="5" id="KW-0547">Nucleotide-binding</keyword>
<keyword evidence="3" id="KW-0813">Transport</keyword>
<evidence type="ECO:0000256" key="8">
    <source>
        <dbReference type="ARBA" id="ARBA00023136"/>
    </source>
</evidence>
<organism evidence="10 11">
    <name type="scientific">Paenibacillus motobuensis</name>
    <dbReference type="NCBI Taxonomy" id="295324"/>
    <lineage>
        <taxon>Bacteria</taxon>
        <taxon>Bacillati</taxon>
        <taxon>Bacillota</taxon>
        <taxon>Bacilli</taxon>
        <taxon>Bacillales</taxon>
        <taxon>Paenibacillaceae</taxon>
        <taxon>Paenibacillus</taxon>
    </lineage>
</organism>
<keyword evidence="4" id="KW-1003">Cell membrane</keyword>
<dbReference type="PROSITE" id="PS50893">
    <property type="entry name" value="ABC_TRANSPORTER_2"/>
    <property type="match status" value="1"/>
</dbReference>
<sequence>MDIFLENISSIHPLNTPFEKKALNRISIHIPSGQFVAIMGAVGSGKTTLIQTMCGLLPPLSGDIKIGSYRLNKKANRNRVWKEVGYLSQFPEHQVMEDTVFNHVAEGLNHLGLTRERLTERVKEILEAVGLCSNRFKDLSPFQVSGGELRRVALAGILAAEPKILILDEPTAGLDGLERLRILSLLKQIHIENKITILYISHRLEEALEYSERIVVVDHGQIVEDFHPSEIRTRFRNLEKIGFVKTPMLRLMDLLEKRLSRNMPRYIYKEEQLVSYLTKLTGRD</sequence>
<evidence type="ECO:0000256" key="1">
    <source>
        <dbReference type="ARBA" id="ARBA00004202"/>
    </source>
</evidence>
<dbReference type="Proteomes" id="UP001500340">
    <property type="component" value="Unassembled WGS sequence"/>
</dbReference>
<evidence type="ECO:0000256" key="7">
    <source>
        <dbReference type="ARBA" id="ARBA00022967"/>
    </source>
</evidence>
<evidence type="ECO:0000256" key="2">
    <source>
        <dbReference type="ARBA" id="ARBA00005417"/>
    </source>
</evidence>
<dbReference type="Gene3D" id="3.40.50.300">
    <property type="entry name" value="P-loop containing nucleotide triphosphate hydrolases"/>
    <property type="match status" value="1"/>
</dbReference>
<reference evidence="10 11" key="1">
    <citation type="journal article" date="2019" name="Int. J. Syst. Evol. Microbiol.">
        <title>The Global Catalogue of Microorganisms (GCM) 10K type strain sequencing project: providing services to taxonomists for standard genome sequencing and annotation.</title>
        <authorList>
            <consortium name="The Broad Institute Genomics Platform"/>
            <consortium name="The Broad Institute Genome Sequencing Center for Infectious Disease"/>
            <person name="Wu L."/>
            <person name="Ma J."/>
        </authorList>
    </citation>
    <scope>NUCLEOTIDE SEQUENCE [LARGE SCALE GENOMIC DNA]</scope>
    <source>
        <strain evidence="10 11">JCM 12774</strain>
    </source>
</reference>
<name>A0ABN0YCF9_9BACL</name>